<dbReference type="SUPFAM" id="SSF48452">
    <property type="entry name" value="TPR-like"/>
    <property type="match status" value="2"/>
</dbReference>
<keyword evidence="2 4" id="KW-0802">TPR repeat</keyword>
<dbReference type="PANTHER" id="PTHR44186">
    <property type="match status" value="1"/>
</dbReference>
<keyword evidence="5" id="KW-0175">Coiled coil</keyword>
<sequence length="473" mass="54377">LFKQQKYLKCAELLAAQEQNGISSDLLVLRGQCERSLGKIHNSILFFQRAIQLQPLSIKARIEYVKSLFLTAQFQKCVSEVEEILQLSTIQENQQQNHQLYLFYGQSLIKLDRVDEALPALFRAYELFPNFQTKIKIADLQTNLESDESIETLSDVLQFSPDSLDVLCKLGCLMYEKENIEGCFDCFSKAVFISSKQLQSKQNLVYTQYTSFVGLGCLLQQDDQEAALLKYRVAGPMAQAELWSNLSDLFLDLNKQQASLLCARRAFSLQQNEFMRYQLGYVYVRLKEYAKAYNVLVYFLSSDNTDAKFLLGVCCGFLKMKKQCYQLLLQVGQSNFDAGFAGLQFACKEKDFDICSKFSAIIKKNSEGIEEEKLNEVKKLVKFIKSQIGEVKQVKEEVENVQQESLKEIQNKNEDSENFQVRKDGREINEEEKLKRFEPTDAINVESKMPMYSPQARAKLEKDIQNGEVVVEE</sequence>
<dbReference type="Pfam" id="PF13181">
    <property type="entry name" value="TPR_8"/>
    <property type="match status" value="1"/>
</dbReference>
<evidence type="ECO:0000256" key="3">
    <source>
        <dbReference type="ARBA" id="ARBA00023778"/>
    </source>
</evidence>
<dbReference type="GO" id="GO:0060271">
    <property type="term" value="P:cilium assembly"/>
    <property type="evidence" value="ECO:0007669"/>
    <property type="project" value="TreeGrafter"/>
</dbReference>
<keyword evidence="1" id="KW-0677">Repeat</keyword>
<evidence type="ECO:0000256" key="1">
    <source>
        <dbReference type="ARBA" id="ARBA00022737"/>
    </source>
</evidence>
<feature type="non-terminal residue" evidence="6">
    <location>
        <position position="1"/>
    </location>
</feature>
<gene>
    <name evidence="6" type="ORF">TPC1_11350</name>
</gene>
<dbReference type="PANTHER" id="PTHR44186:SF1">
    <property type="entry name" value="BARDET-BIEDL SYNDROME 4 PROTEIN"/>
    <property type="match status" value="1"/>
</dbReference>
<name>A0A146KFP0_9EUKA</name>
<dbReference type="AlphaFoldDB" id="A0A146KFP0"/>
<comment type="similarity">
    <text evidence="3">Belongs to the BBS4 family.</text>
</comment>
<feature type="non-terminal residue" evidence="6">
    <location>
        <position position="473"/>
    </location>
</feature>
<feature type="coiled-coil region" evidence="5">
    <location>
        <begin position="384"/>
        <end position="415"/>
    </location>
</feature>
<dbReference type="Gene3D" id="1.25.40.10">
    <property type="entry name" value="Tetratricopeptide repeat domain"/>
    <property type="match status" value="2"/>
</dbReference>
<dbReference type="InterPro" id="IPR019734">
    <property type="entry name" value="TPR_rpt"/>
</dbReference>
<evidence type="ECO:0000256" key="2">
    <source>
        <dbReference type="ARBA" id="ARBA00022803"/>
    </source>
</evidence>
<dbReference type="GO" id="GO:0061512">
    <property type="term" value="P:protein localization to cilium"/>
    <property type="evidence" value="ECO:0007669"/>
    <property type="project" value="TreeGrafter"/>
</dbReference>
<organism evidence="6">
    <name type="scientific">Trepomonas sp. PC1</name>
    <dbReference type="NCBI Taxonomy" id="1076344"/>
    <lineage>
        <taxon>Eukaryota</taxon>
        <taxon>Metamonada</taxon>
        <taxon>Diplomonadida</taxon>
        <taxon>Hexamitidae</taxon>
        <taxon>Hexamitinae</taxon>
        <taxon>Trepomonas</taxon>
    </lineage>
</organism>
<feature type="repeat" description="TPR" evidence="4">
    <location>
        <begin position="98"/>
        <end position="131"/>
    </location>
</feature>
<evidence type="ECO:0000256" key="5">
    <source>
        <dbReference type="SAM" id="Coils"/>
    </source>
</evidence>
<reference evidence="6" key="1">
    <citation type="submission" date="2015-07" db="EMBL/GenBank/DDBJ databases">
        <title>Adaptation to a free-living lifestyle via gene acquisitions in the diplomonad Trepomonas sp. PC1.</title>
        <authorList>
            <person name="Xu F."/>
            <person name="Jerlstrom-Hultqvist J."/>
            <person name="Kolisko M."/>
            <person name="Simpson A.G.B."/>
            <person name="Roger A.J."/>
            <person name="Svard S.G."/>
            <person name="Andersson J.O."/>
        </authorList>
    </citation>
    <scope>NUCLEOTIDE SEQUENCE</scope>
    <source>
        <strain evidence="6">PC1</strain>
    </source>
</reference>
<evidence type="ECO:0000313" key="6">
    <source>
        <dbReference type="EMBL" id="JAP95600.1"/>
    </source>
</evidence>
<feature type="repeat" description="TPR" evidence="4">
    <location>
        <begin position="24"/>
        <end position="57"/>
    </location>
</feature>
<protein>
    <submittedName>
        <fullName evidence="6">Bardet-Biedl syndrome 4 protein-like protein</fullName>
    </submittedName>
</protein>
<proteinExistence type="inferred from homology"/>
<dbReference type="GO" id="GO:0036064">
    <property type="term" value="C:ciliary basal body"/>
    <property type="evidence" value="ECO:0007669"/>
    <property type="project" value="TreeGrafter"/>
</dbReference>
<dbReference type="SMART" id="SM00028">
    <property type="entry name" value="TPR"/>
    <property type="match status" value="4"/>
</dbReference>
<accession>A0A146KFP0</accession>
<dbReference type="EMBL" id="GDID01001006">
    <property type="protein sequence ID" value="JAP95600.1"/>
    <property type="molecule type" value="Transcribed_RNA"/>
</dbReference>
<evidence type="ECO:0000256" key="4">
    <source>
        <dbReference type="PROSITE-ProRule" id="PRU00339"/>
    </source>
</evidence>
<dbReference type="InterPro" id="IPR011990">
    <property type="entry name" value="TPR-like_helical_dom_sf"/>
</dbReference>
<dbReference type="PROSITE" id="PS50005">
    <property type="entry name" value="TPR"/>
    <property type="match status" value="2"/>
</dbReference>